<protein>
    <submittedName>
        <fullName evidence="1">DUF2250 domain-containing protein</fullName>
    </submittedName>
</protein>
<name>A0A8J7Y761_9EURY</name>
<proteinExistence type="predicted"/>
<dbReference type="EMBL" id="JAHQXF010000001">
    <property type="protein sequence ID" value="MBV0923326.1"/>
    <property type="molecule type" value="Genomic_DNA"/>
</dbReference>
<dbReference type="InterPro" id="IPR036388">
    <property type="entry name" value="WH-like_DNA-bd_sf"/>
</dbReference>
<reference evidence="1 2" key="1">
    <citation type="submission" date="2021-06" db="EMBL/GenBank/DDBJ databases">
        <title>New haloarchaea isolates fom saline soil.</title>
        <authorList>
            <person name="Duran-Viseras A."/>
            <person name="Sanchez-Porro C.S."/>
            <person name="Ventosa A."/>
        </authorList>
    </citation>
    <scope>NUCLEOTIDE SEQUENCE [LARGE SCALE GENOMIC DNA]</scope>
    <source>
        <strain evidence="1 2">JCM 183640</strain>
    </source>
</reference>
<dbReference type="RefSeq" id="WP_162316464.1">
    <property type="nucleotide sequence ID" value="NZ_JAHQXF010000001.1"/>
</dbReference>
<dbReference type="OrthoDB" id="240297at2157"/>
<evidence type="ECO:0000313" key="1">
    <source>
        <dbReference type="EMBL" id="MBV0923326.1"/>
    </source>
</evidence>
<evidence type="ECO:0000313" key="2">
    <source>
        <dbReference type="Proteomes" id="UP000766550"/>
    </source>
</evidence>
<keyword evidence="2" id="KW-1185">Reference proteome</keyword>
<accession>A0A8J7Y761</accession>
<sequence length="87" mass="9166">MAQSRAPSLPSTDSTLLETLAETAPEYPTVAASRCPVPLDEARQRCEQLAAAGLLERVTAEPVYRVTGDGRRAVAATEESAYSATGD</sequence>
<dbReference type="AlphaFoldDB" id="A0A8J7Y761"/>
<dbReference type="Proteomes" id="UP000766550">
    <property type="component" value="Unassembled WGS sequence"/>
</dbReference>
<comment type="caution">
    <text evidence="1">The sequence shown here is derived from an EMBL/GenBank/DDBJ whole genome shotgun (WGS) entry which is preliminary data.</text>
</comment>
<organism evidence="1 2">
    <name type="scientific">Haloarcula limicola</name>
    <dbReference type="NCBI Taxonomy" id="1429915"/>
    <lineage>
        <taxon>Archaea</taxon>
        <taxon>Methanobacteriati</taxon>
        <taxon>Methanobacteriota</taxon>
        <taxon>Stenosarchaea group</taxon>
        <taxon>Halobacteria</taxon>
        <taxon>Halobacteriales</taxon>
        <taxon>Haloarculaceae</taxon>
        <taxon>Haloarcula</taxon>
    </lineage>
</organism>
<gene>
    <name evidence="1" type="ORF">KTS45_03865</name>
</gene>
<dbReference type="Gene3D" id="1.10.10.10">
    <property type="entry name" value="Winged helix-like DNA-binding domain superfamily/Winged helix DNA-binding domain"/>
    <property type="match status" value="1"/>
</dbReference>